<feature type="region of interest" description="Disordered" evidence="1">
    <location>
        <begin position="357"/>
        <end position="392"/>
    </location>
</feature>
<name>A0A813L1R9_POLGL</name>
<dbReference type="Proteomes" id="UP000626109">
    <property type="component" value="Unassembled WGS sequence"/>
</dbReference>
<dbReference type="AlphaFoldDB" id="A0A813L1R9"/>
<accession>A0A813L1R9</accession>
<comment type="caution">
    <text evidence="2">The sequence shown here is derived from an EMBL/GenBank/DDBJ whole genome shotgun (WGS) entry which is preliminary data.</text>
</comment>
<organism evidence="2 3">
    <name type="scientific">Polarella glacialis</name>
    <name type="common">Dinoflagellate</name>
    <dbReference type="NCBI Taxonomy" id="89957"/>
    <lineage>
        <taxon>Eukaryota</taxon>
        <taxon>Sar</taxon>
        <taxon>Alveolata</taxon>
        <taxon>Dinophyceae</taxon>
        <taxon>Suessiales</taxon>
        <taxon>Suessiaceae</taxon>
        <taxon>Polarella</taxon>
    </lineage>
</organism>
<feature type="compositionally biased region" description="Low complexity" evidence="1">
    <location>
        <begin position="357"/>
        <end position="371"/>
    </location>
</feature>
<gene>
    <name evidence="2" type="ORF">PGLA2088_LOCUS40912</name>
</gene>
<sequence length="392" mass="41281">MGAPSPNIRSATGTGQAVEGDLGWLEPTTTYHHLQSLPTLLLLPLPPRAACSINYNNDSINNGNNNSNNNNNNNSNNSNNNSNININTNNNQLPLRSAPAGHQVCAPPVVPAACTAPQIFPGPLEDSAAAAAAAGCLLAAFLEAEDEELLVPPPSLAVVARMGQSWQLPAGRPNSQLDNSKTAVLPREALEELQRISAEMEANSLLQATWADRVDRAARAALHEAICVAGAARALAAHAQRASSESAEDQRTAKEVATLLLGLRELERRASVSEPGNFSGPQAQSLREWLPACSSVDDCWRWAVSTQVHLQGLHAILLRPSQPTALSDSARAHVRASVAATALRLRAALSALPATARTRTTATTITAPSSSQGSEHRVSHSPQGVYGSAVIR</sequence>
<feature type="compositionally biased region" description="Low complexity" evidence="1">
    <location>
        <begin position="62"/>
        <end position="91"/>
    </location>
</feature>
<evidence type="ECO:0000313" key="2">
    <source>
        <dbReference type="EMBL" id="CAE8719830.1"/>
    </source>
</evidence>
<evidence type="ECO:0000256" key="1">
    <source>
        <dbReference type="SAM" id="MobiDB-lite"/>
    </source>
</evidence>
<dbReference type="PANTHER" id="PTHR20916">
    <property type="entry name" value="CYSTEINE AND GLYCINE-RICH PROTEIN 2 BINDING PROTEIN"/>
    <property type="match status" value="1"/>
</dbReference>
<evidence type="ECO:0000313" key="3">
    <source>
        <dbReference type="Proteomes" id="UP000626109"/>
    </source>
</evidence>
<feature type="region of interest" description="Disordered" evidence="1">
    <location>
        <begin position="62"/>
        <end position="93"/>
    </location>
</feature>
<dbReference type="PANTHER" id="PTHR20916:SF18">
    <property type="entry name" value="IPT_TIG DOMAIN-CONTAINING PROTEIN"/>
    <property type="match status" value="1"/>
</dbReference>
<reference evidence="2" key="1">
    <citation type="submission" date="2021-02" db="EMBL/GenBank/DDBJ databases">
        <authorList>
            <person name="Dougan E. K."/>
            <person name="Rhodes N."/>
            <person name="Thang M."/>
            <person name="Chan C."/>
        </authorList>
    </citation>
    <scope>NUCLEOTIDE SEQUENCE</scope>
</reference>
<proteinExistence type="predicted"/>
<protein>
    <submittedName>
        <fullName evidence="2">Uncharacterized protein</fullName>
    </submittedName>
</protein>
<dbReference type="EMBL" id="CAJNNW010033649">
    <property type="protein sequence ID" value="CAE8719830.1"/>
    <property type="molecule type" value="Genomic_DNA"/>
</dbReference>